<dbReference type="Proteomes" id="UP000541421">
    <property type="component" value="Unassembled WGS sequence"/>
</dbReference>
<reference evidence="4 5" key="1">
    <citation type="submission" date="2020-05" db="EMBL/GenBank/DDBJ databases">
        <authorList>
            <person name="Niu N."/>
        </authorList>
    </citation>
    <scope>NUCLEOTIDE SEQUENCE [LARGE SCALE GENOMIC DNA]</scope>
    <source>
        <strain evidence="4 5">LMG10982</strain>
    </source>
</reference>
<evidence type="ECO:0000259" key="2">
    <source>
        <dbReference type="Pfam" id="PF13271"/>
    </source>
</evidence>
<dbReference type="InterPro" id="IPR027417">
    <property type="entry name" value="P-loop_NTPase"/>
</dbReference>
<sequence length="988" mass="115346">MRLTFRFFVSSTFSDFENERRILHEKVFPAIDNFCQQGVFELEDFKQEINQLLQDEFKRQRLMEPPIQFSSNQVQLEFQPIDLRWGINEEAQKDHQTMAICLSEVQRCIEYPYPNFMLMIGDRYGWVPLPTFIKEDEFEILSSLIKPSSFQQILNDSLKSLRQEPGLTQTMLDEIERAFRDTQQSFTDSVDFLRAWYQKDENQIPVAYRLRERAKQYQSSDSFGRWRFIESVLRALLTIALDASDFTDEKKKYYTTSATEAEFLYGVPGKQYKDNVFIFCRHSSAQRDSGTTQFLEKIKKEGMTLHEAVVNNTNTVGTIQETDYLSILEDDLIQFIQERIKQQLRESITRNIKSETDIHKKFAKEKIASYVETNNLRNLREKIQDKVKSSDADKPILLYGSSGSGKSALMAFISENLNASLRDNELRKIQTVPLQNSEDNKASPTTHAEQEPSLKIITRFVGASASSSSFFSLFESIFQEAGIPFTLSSDTSMKDACKNISGSFGQIKNPCVIFIDALDQLNLSQDTLHYLDDIFPASLPAHVKVVISALKDENYKEDTKYYEKLKNRTQQFAMPAFDGWEDLLDKLLDEKATPGGYSLWLGKQRTLTKAQKDFIARKYQHVNTPFFIKIIHQEVKNWPSWYAPPEDALGDSNQSAVQHFIDNLSKKYHHEQELVRRVLCWFAKTKEGLSEYQIRTLLDVPFRYAGTDNAFVLGLANSVCSQNIKDQVQKMPNVYWSRLFFALLPFLKRVQSEQAELLNFFHREFNSAVEKKYQENLRSTWEMIFHYLSALLYDGQEVNIDNALQTIKQQWLKLYNKEAIHYAQRTEEEHHSGSIAFIEDKLALFKQKAEEDQARNTLTEDGQHERVWINEYYKSRVALSIVPFQNYPLDKANNNDAFGAASFAHVDDKLYKAVEYYHQTMLDTQTEFVHFNELRFSRKELAHYLKVAEIYLHTYLYLRLEKKDTSRFADFDLKRFQKSLLQLMLYAV</sequence>
<name>A0A7Y4L802_9BURK</name>
<dbReference type="PANTHER" id="PTHR19871:SF14">
    <property type="entry name" value="DUF4062 DOMAIN-CONTAINING PROTEIN"/>
    <property type="match status" value="1"/>
</dbReference>
<evidence type="ECO:0000313" key="5">
    <source>
        <dbReference type="Proteomes" id="UP000541421"/>
    </source>
</evidence>
<feature type="domain" description="DUF4062" evidence="2">
    <location>
        <begin position="7"/>
        <end position="127"/>
    </location>
</feature>
<evidence type="ECO:0000259" key="3">
    <source>
        <dbReference type="Pfam" id="PF24883"/>
    </source>
</evidence>
<dbReference type="InterPro" id="IPR056884">
    <property type="entry name" value="NPHP3-like_N"/>
</dbReference>
<evidence type="ECO:0000313" key="4">
    <source>
        <dbReference type="EMBL" id="NOL48639.1"/>
    </source>
</evidence>
<evidence type="ECO:0000256" key="1">
    <source>
        <dbReference type="ARBA" id="ARBA00022737"/>
    </source>
</evidence>
<organism evidence="4 5">
    <name type="scientific">Pelistega europaea</name>
    <dbReference type="NCBI Taxonomy" id="106147"/>
    <lineage>
        <taxon>Bacteria</taxon>
        <taxon>Pseudomonadati</taxon>
        <taxon>Pseudomonadota</taxon>
        <taxon>Betaproteobacteria</taxon>
        <taxon>Burkholderiales</taxon>
        <taxon>Alcaligenaceae</taxon>
        <taxon>Pelistega</taxon>
    </lineage>
</organism>
<keyword evidence="1" id="KW-0677">Repeat</keyword>
<gene>
    <name evidence="4" type="ORF">HKX40_00600</name>
</gene>
<dbReference type="InterPro" id="IPR052752">
    <property type="entry name" value="NACHT-WD_repeat"/>
</dbReference>
<dbReference type="Gene3D" id="3.40.50.300">
    <property type="entry name" value="P-loop containing nucleotide triphosphate hydrolases"/>
    <property type="match status" value="1"/>
</dbReference>
<dbReference type="Pfam" id="PF13271">
    <property type="entry name" value="DUF4062"/>
    <property type="match status" value="1"/>
</dbReference>
<keyword evidence="5" id="KW-1185">Reference proteome</keyword>
<dbReference type="EMBL" id="JABGBO010000001">
    <property type="protein sequence ID" value="NOL48639.1"/>
    <property type="molecule type" value="Genomic_DNA"/>
</dbReference>
<protein>
    <submittedName>
        <fullName evidence="4">DUF4062 domain-containing protein</fullName>
    </submittedName>
</protein>
<dbReference type="PANTHER" id="PTHR19871">
    <property type="entry name" value="BETA TRANSDUCIN-RELATED PROTEIN"/>
    <property type="match status" value="1"/>
</dbReference>
<feature type="domain" description="Nephrocystin 3-like N-terminal" evidence="3">
    <location>
        <begin position="383"/>
        <end position="548"/>
    </location>
</feature>
<accession>A0A7Y4L802</accession>
<dbReference type="InterPro" id="IPR025139">
    <property type="entry name" value="DUF4062"/>
</dbReference>
<dbReference type="AlphaFoldDB" id="A0A7Y4L802"/>
<dbReference type="RefSeq" id="WP_171587628.1">
    <property type="nucleotide sequence ID" value="NZ_JABGBO010000001.1"/>
</dbReference>
<dbReference type="Pfam" id="PF24883">
    <property type="entry name" value="NPHP3_N"/>
    <property type="match status" value="1"/>
</dbReference>
<dbReference type="SUPFAM" id="SSF52540">
    <property type="entry name" value="P-loop containing nucleoside triphosphate hydrolases"/>
    <property type="match status" value="1"/>
</dbReference>
<proteinExistence type="predicted"/>
<comment type="caution">
    <text evidence="4">The sequence shown here is derived from an EMBL/GenBank/DDBJ whole genome shotgun (WGS) entry which is preliminary data.</text>
</comment>